<dbReference type="Proteomes" id="UP000645966">
    <property type="component" value="Unassembled WGS sequence"/>
</dbReference>
<reference evidence="3" key="1">
    <citation type="submission" date="2020-12" db="EMBL/GenBank/DDBJ databases">
        <title>Genome public.</title>
        <authorList>
            <person name="Sun Q."/>
        </authorList>
    </citation>
    <scope>NUCLEOTIDE SEQUENCE</scope>
    <source>
        <strain evidence="3">CCM 8863</strain>
    </source>
</reference>
<feature type="region of interest" description="Disordered" evidence="1">
    <location>
        <begin position="167"/>
        <end position="202"/>
    </location>
</feature>
<dbReference type="InterPro" id="IPR023840">
    <property type="entry name" value="T7SS_Rv3446c"/>
</dbReference>
<keyword evidence="2" id="KW-1133">Transmembrane helix</keyword>
<gene>
    <name evidence="3" type="ORF">JDV75_10005</name>
</gene>
<name>A0A934I882_9CORY</name>
<organism evidence="3 4">
    <name type="scientific">Corynebacterium meridianum</name>
    <dbReference type="NCBI Taxonomy" id="2765363"/>
    <lineage>
        <taxon>Bacteria</taxon>
        <taxon>Bacillati</taxon>
        <taxon>Actinomycetota</taxon>
        <taxon>Actinomycetes</taxon>
        <taxon>Mycobacteriales</taxon>
        <taxon>Corynebacteriaceae</taxon>
        <taxon>Corynebacterium</taxon>
    </lineage>
</organism>
<keyword evidence="2" id="KW-0812">Transmembrane</keyword>
<evidence type="ECO:0000313" key="3">
    <source>
        <dbReference type="EMBL" id="MBI8990084.1"/>
    </source>
</evidence>
<evidence type="ECO:0000256" key="2">
    <source>
        <dbReference type="SAM" id="Phobius"/>
    </source>
</evidence>
<keyword evidence="4" id="KW-1185">Reference proteome</keyword>
<feature type="compositionally biased region" description="Pro residues" evidence="1">
    <location>
        <begin position="188"/>
        <end position="197"/>
    </location>
</feature>
<dbReference type="RefSeq" id="WP_198739063.1">
    <property type="nucleotide sequence ID" value="NZ_JAEIOS010000013.1"/>
</dbReference>
<proteinExistence type="predicted"/>
<dbReference type="EMBL" id="JAEIOS010000013">
    <property type="protein sequence ID" value="MBI8990084.1"/>
    <property type="molecule type" value="Genomic_DNA"/>
</dbReference>
<feature type="compositionally biased region" description="Low complexity" evidence="1">
    <location>
        <begin position="167"/>
        <end position="187"/>
    </location>
</feature>
<dbReference type="AlphaFoldDB" id="A0A934I882"/>
<feature type="region of interest" description="Disordered" evidence="1">
    <location>
        <begin position="94"/>
        <end position="121"/>
    </location>
</feature>
<keyword evidence="2" id="KW-0472">Membrane</keyword>
<accession>A0A934I882</accession>
<protein>
    <submittedName>
        <fullName evidence="3">Type VII secretion-associated protein</fullName>
    </submittedName>
</protein>
<evidence type="ECO:0000256" key="1">
    <source>
        <dbReference type="SAM" id="MobiDB-lite"/>
    </source>
</evidence>
<sequence>MRITILATATVFELADTEGGQQTIFRNDLVPDDSPRWLDAVVDEARDLLGGSWEGARVTVIAADPDSDSAGLLADVLVADGAEVDDGVLHSSGEGRAAAHSATGGPGESAATIRRPRSGSRHRAPFRPTLFHAAVVAVVLGVIAVSWWSLWEDTAPVGEPDRIAVASGTTTTEPSTTVPGSAAISAEPEPPAGPTGPQPGGVVLEAGDIRVTMPAGYILNPGKAGGVMATGPDPDLRVHLAADPALGLPPETILKEAAMRVETDPVLHRSDRAGLRPGVQAVTYREDPGDGSFVDWITWVEADRQMSVGCHTRTAPSVAQRAICRMAVNSVVLRKEDSPENIAE</sequence>
<evidence type="ECO:0000313" key="4">
    <source>
        <dbReference type="Proteomes" id="UP000645966"/>
    </source>
</evidence>
<comment type="caution">
    <text evidence="3">The sequence shown here is derived from an EMBL/GenBank/DDBJ whole genome shotgun (WGS) entry which is preliminary data.</text>
</comment>
<dbReference type="NCBIfam" id="TIGR03931">
    <property type="entry name" value="T7SS_Rv3446c"/>
    <property type="match status" value="1"/>
</dbReference>
<feature type="transmembrane region" description="Helical" evidence="2">
    <location>
        <begin position="130"/>
        <end position="151"/>
    </location>
</feature>